<reference evidence="1 2" key="1">
    <citation type="submission" date="2017-10" db="EMBL/GenBank/DDBJ databases">
        <title>Comparative genomics in systemic dimorphic fungi from Ajellomycetaceae.</title>
        <authorList>
            <person name="Munoz J.F."/>
            <person name="Mcewen J.G."/>
            <person name="Clay O.K."/>
            <person name="Cuomo C.A."/>
        </authorList>
    </citation>
    <scope>NUCLEOTIDE SEQUENCE [LARGE SCALE GENOMIC DNA]</scope>
    <source>
        <strain evidence="1 2">UAMH4076</strain>
    </source>
</reference>
<proteinExistence type="predicted"/>
<accession>A0A2B7Z682</accession>
<keyword evidence="2" id="KW-1185">Reference proteome</keyword>
<dbReference type="EMBL" id="PDND01000111">
    <property type="protein sequence ID" value="PGH31884.1"/>
    <property type="molecule type" value="Genomic_DNA"/>
</dbReference>
<organism evidence="1 2">
    <name type="scientific">[Emmonsia] crescens</name>
    <dbReference type="NCBI Taxonomy" id="73230"/>
    <lineage>
        <taxon>Eukaryota</taxon>
        <taxon>Fungi</taxon>
        <taxon>Dikarya</taxon>
        <taxon>Ascomycota</taxon>
        <taxon>Pezizomycotina</taxon>
        <taxon>Eurotiomycetes</taxon>
        <taxon>Eurotiomycetidae</taxon>
        <taxon>Onygenales</taxon>
        <taxon>Ajellomycetaceae</taxon>
        <taxon>Emergomyces</taxon>
    </lineage>
</organism>
<evidence type="ECO:0000313" key="2">
    <source>
        <dbReference type="Proteomes" id="UP000226031"/>
    </source>
</evidence>
<gene>
    <name evidence="1" type="ORF">GX50_05319</name>
</gene>
<sequence length="65" mass="7236">MPPVNQSVLQLSPNRWRLESQALLTGGVLTAWSDEDYSYIVRKISIHDARPASQDNVSSEVQLAP</sequence>
<dbReference type="VEuPathDB" id="FungiDB:EMCG_09321"/>
<name>A0A2B7Z682_9EURO</name>
<comment type="caution">
    <text evidence="1">The sequence shown here is derived from an EMBL/GenBank/DDBJ whole genome shotgun (WGS) entry which is preliminary data.</text>
</comment>
<evidence type="ECO:0000313" key="1">
    <source>
        <dbReference type="EMBL" id="PGH31884.1"/>
    </source>
</evidence>
<protein>
    <submittedName>
        <fullName evidence="1">Uncharacterized protein</fullName>
    </submittedName>
</protein>
<dbReference type="Proteomes" id="UP000226031">
    <property type="component" value="Unassembled WGS sequence"/>
</dbReference>
<dbReference type="AlphaFoldDB" id="A0A2B7Z682"/>